<evidence type="ECO:0000313" key="3">
    <source>
        <dbReference type="Proteomes" id="UP000602510"/>
    </source>
</evidence>
<evidence type="ECO:0000313" key="1">
    <source>
        <dbReference type="EMBL" id="KAF4036318.1"/>
    </source>
</evidence>
<gene>
    <name evidence="1" type="ORF">GN244_ATG11585</name>
    <name evidence="2" type="ORF">GN958_ATG21559</name>
</gene>
<accession>A0A833WBC5</accession>
<proteinExistence type="predicted"/>
<dbReference type="EMBL" id="WSZM01000269">
    <property type="protein sequence ID" value="KAF4036318.1"/>
    <property type="molecule type" value="Genomic_DNA"/>
</dbReference>
<comment type="caution">
    <text evidence="1">The sequence shown here is derived from an EMBL/GenBank/DDBJ whole genome shotgun (WGS) entry which is preliminary data.</text>
</comment>
<evidence type="ECO:0000313" key="2">
    <source>
        <dbReference type="EMBL" id="KAF4129295.1"/>
    </source>
</evidence>
<dbReference type="AlphaFoldDB" id="A0A833WBC5"/>
<reference evidence="1" key="1">
    <citation type="submission" date="2020-04" db="EMBL/GenBank/DDBJ databases">
        <title>Hybrid Assembly of Korean Phytophthora infestans isolates.</title>
        <authorList>
            <person name="Prokchorchik M."/>
            <person name="Lee Y."/>
            <person name="Seo J."/>
            <person name="Cho J.-H."/>
            <person name="Park Y.-E."/>
            <person name="Jang D.-C."/>
            <person name="Im J.-S."/>
            <person name="Choi J.-G."/>
            <person name="Park H.-J."/>
            <person name="Lee G.-B."/>
            <person name="Lee Y.-G."/>
            <person name="Hong S.-Y."/>
            <person name="Cho K."/>
            <person name="Sohn K.H."/>
        </authorList>
    </citation>
    <scope>NUCLEOTIDE SEQUENCE</scope>
    <source>
        <strain evidence="1">KR_1_A1</strain>
        <strain evidence="2">KR_2_A2</strain>
    </source>
</reference>
<sequence length="79" mass="9231">MVKVTFGPRRSPEADDQVRIENKRLKAKLETLLFAKQQSEREAGDWIAKLENDKLQLHKVWKDEVVKGLDMEKKLQGLK</sequence>
<organism evidence="1 3">
    <name type="scientific">Phytophthora infestans</name>
    <name type="common">Potato late blight agent</name>
    <name type="synonym">Botrytis infestans</name>
    <dbReference type="NCBI Taxonomy" id="4787"/>
    <lineage>
        <taxon>Eukaryota</taxon>
        <taxon>Sar</taxon>
        <taxon>Stramenopiles</taxon>
        <taxon>Oomycota</taxon>
        <taxon>Peronosporomycetes</taxon>
        <taxon>Peronosporales</taxon>
        <taxon>Peronosporaceae</taxon>
        <taxon>Phytophthora</taxon>
    </lineage>
</organism>
<keyword evidence="3" id="KW-1185">Reference proteome</keyword>
<dbReference type="Proteomes" id="UP000704712">
    <property type="component" value="Unassembled WGS sequence"/>
</dbReference>
<name>A0A833WBC5_PHYIN</name>
<protein>
    <submittedName>
        <fullName evidence="1">Uncharacterized protein</fullName>
    </submittedName>
</protein>
<dbReference type="Proteomes" id="UP000602510">
    <property type="component" value="Unassembled WGS sequence"/>
</dbReference>
<dbReference type="EMBL" id="JAACNO010002976">
    <property type="protein sequence ID" value="KAF4129295.1"/>
    <property type="molecule type" value="Genomic_DNA"/>
</dbReference>